<keyword evidence="3" id="KW-1185">Reference proteome</keyword>
<proteinExistence type="predicted"/>
<evidence type="ECO:0000313" key="2">
    <source>
        <dbReference type="EMBL" id="TRY18877.1"/>
    </source>
</evidence>
<evidence type="ECO:0000259" key="1">
    <source>
        <dbReference type="Pfam" id="PF20114"/>
    </source>
</evidence>
<name>A0A553K2E2_9ACTN</name>
<keyword evidence="2" id="KW-0808">Transferase</keyword>
<organism evidence="2 3">
    <name type="scientific">Tessaracoccus rhinocerotis</name>
    <dbReference type="NCBI Taxonomy" id="1689449"/>
    <lineage>
        <taxon>Bacteria</taxon>
        <taxon>Bacillati</taxon>
        <taxon>Actinomycetota</taxon>
        <taxon>Actinomycetes</taxon>
        <taxon>Propionibacteriales</taxon>
        <taxon>Propionibacteriaceae</taxon>
        <taxon>Tessaracoccus</taxon>
    </lineage>
</organism>
<feature type="domain" description="DUF6504" evidence="1">
    <location>
        <begin position="4"/>
        <end position="88"/>
    </location>
</feature>
<dbReference type="EMBL" id="VKKG01000002">
    <property type="protein sequence ID" value="TRY18877.1"/>
    <property type="molecule type" value="Genomic_DNA"/>
</dbReference>
<dbReference type="Pfam" id="PF20114">
    <property type="entry name" value="DUF6504"/>
    <property type="match status" value="1"/>
</dbReference>
<gene>
    <name evidence="2" type="ORF">FOJ82_07140</name>
</gene>
<dbReference type="OrthoDB" id="5243842at2"/>
<accession>A0A553K2E2</accession>
<dbReference type="InterPro" id="IPR045443">
    <property type="entry name" value="DUF6504"/>
</dbReference>
<dbReference type="RefSeq" id="WP_143937769.1">
    <property type="nucleotide sequence ID" value="NZ_VKKG01000002.1"/>
</dbReference>
<dbReference type="GO" id="GO:0016740">
    <property type="term" value="F:transferase activity"/>
    <property type="evidence" value="ECO:0007669"/>
    <property type="project" value="UniProtKB-KW"/>
</dbReference>
<protein>
    <submittedName>
        <fullName evidence="2">Nucleotidyltransferase</fullName>
    </submittedName>
</protein>
<dbReference type="AlphaFoldDB" id="A0A553K2E2"/>
<dbReference type="Proteomes" id="UP000317638">
    <property type="component" value="Unassembled WGS sequence"/>
</dbReference>
<comment type="caution">
    <text evidence="2">The sequence shown here is derived from an EMBL/GenBank/DDBJ whole genome shotgun (WGS) entry which is preliminary data.</text>
</comment>
<sequence length="90" mass="10599">MRSYEEPIHVLFSDQPRQFIWRGRLLLVKEVQGRWSRSTAWWRHPEPGTGDLTREREVWRVEAGNGSHRGVYELAHSVGDEDWVLQAVSD</sequence>
<evidence type="ECO:0000313" key="3">
    <source>
        <dbReference type="Proteomes" id="UP000317638"/>
    </source>
</evidence>
<reference evidence="2 3" key="1">
    <citation type="submission" date="2019-07" db="EMBL/GenBank/DDBJ databases">
        <authorList>
            <person name="Zhou L.-Y."/>
        </authorList>
    </citation>
    <scope>NUCLEOTIDE SEQUENCE [LARGE SCALE GENOMIC DNA]</scope>
    <source>
        <strain evidence="2 3">YIM 101269</strain>
    </source>
</reference>